<dbReference type="InterPro" id="IPR009325">
    <property type="entry name" value="DUF983"/>
</dbReference>
<keyword evidence="1" id="KW-1133">Transmembrane helix</keyword>
<dbReference type="EMBL" id="JAATOP010000006">
    <property type="protein sequence ID" value="NIY72758.1"/>
    <property type="molecule type" value="Genomic_DNA"/>
</dbReference>
<proteinExistence type="predicted"/>
<keyword evidence="3" id="KW-1185">Reference proteome</keyword>
<gene>
    <name evidence="2" type="ORF">HCZ30_09955</name>
</gene>
<organism evidence="2 3">
    <name type="scientific">Marivivens donghaensis</name>
    <dbReference type="NCBI Taxonomy" id="1699413"/>
    <lineage>
        <taxon>Bacteria</taxon>
        <taxon>Pseudomonadati</taxon>
        <taxon>Pseudomonadota</taxon>
        <taxon>Alphaproteobacteria</taxon>
        <taxon>Rhodobacterales</taxon>
        <taxon>Paracoccaceae</taxon>
        <taxon>Marivivens group</taxon>
        <taxon>Marivivens</taxon>
    </lineage>
</organism>
<feature type="transmembrane region" description="Helical" evidence="1">
    <location>
        <begin position="62"/>
        <end position="83"/>
    </location>
</feature>
<dbReference type="Proteomes" id="UP000709466">
    <property type="component" value="Unassembled WGS sequence"/>
</dbReference>
<accession>A0ABX0VXD8</accession>
<evidence type="ECO:0000256" key="1">
    <source>
        <dbReference type="SAM" id="Phobius"/>
    </source>
</evidence>
<dbReference type="Pfam" id="PF06170">
    <property type="entry name" value="DUF983"/>
    <property type="match status" value="1"/>
</dbReference>
<protein>
    <submittedName>
        <fullName evidence="2">DUF983 domain-containing protein</fullName>
    </submittedName>
</protein>
<evidence type="ECO:0000313" key="3">
    <source>
        <dbReference type="Proteomes" id="UP000709466"/>
    </source>
</evidence>
<keyword evidence="1" id="KW-0812">Transmembrane</keyword>
<sequence length="142" mass="15583">MTSPPTQTVSEREVKPAVLRGLKERCRNCGKGKLFYQYLRVNDSCPYCGAELNHHRADNGRAYLTILIVGPIMGFVLHGTWGYVRDDHLILALFLCAAAMNRLANGSNGPGAMPRRAGAAVCHFGAAWRTEVLTLWGHSSGR</sequence>
<reference evidence="2 3" key="1">
    <citation type="submission" date="2020-03" db="EMBL/GenBank/DDBJ databases">
        <title>Bacterial isolates of synthetic phycosphere.</title>
        <authorList>
            <person name="Fu H."/>
            <person name="Moran M.A."/>
        </authorList>
    </citation>
    <scope>NUCLEOTIDE SEQUENCE [LARGE SCALE GENOMIC DNA]</scope>
    <source>
        <strain evidence="2 3">HF1</strain>
    </source>
</reference>
<evidence type="ECO:0000313" key="2">
    <source>
        <dbReference type="EMBL" id="NIY72758.1"/>
    </source>
</evidence>
<name>A0ABX0VXD8_9RHOB</name>
<keyword evidence="1" id="KW-0472">Membrane</keyword>
<comment type="caution">
    <text evidence="2">The sequence shown here is derived from an EMBL/GenBank/DDBJ whole genome shotgun (WGS) entry which is preliminary data.</text>
</comment>
<dbReference type="RefSeq" id="WP_167638147.1">
    <property type="nucleotide sequence ID" value="NZ_JAATOP010000006.1"/>
</dbReference>